<keyword evidence="2" id="KW-1185">Reference proteome</keyword>
<dbReference type="Proteomes" id="UP001064489">
    <property type="component" value="Chromosome 2"/>
</dbReference>
<dbReference type="PANTHER" id="PTHR37216">
    <property type="entry name" value="EXPRESSED PROTEIN"/>
    <property type="match status" value="1"/>
</dbReference>
<protein>
    <submittedName>
        <fullName evidence="1">Uncharacterized protein</fullName>
    </submittedName>
</protein>
<organism evidence="1 2">
    <name type="scientific">Acer negundo</name>
    <name type="common">Box elder</name>
    <dbReference type="NCBI Taxonomy" id="4023"/>
    <lineage>
        <taxon>Eukaryota</taxon>
        <taxon>Viridiplantae</taxon>
        <taxon>Streptophyta</taxon>
        <taxon>Embryophyta</taxon>
        <taxon>Tracheophyta</taxon>
        <taxon>Spermatophyta</taxon>
        <taxon>Magnoliopsida</taxon>
        <taxon>eudicotyledons</taxon>
        <taxon>Gunneridae</taxon>
        <taxon>Pentapetalae</taxon>
        <taxon>rosids</taxon>
        <taxon>malvids</taxon>
        <taxon>Sapindales</taxon>
        <taxon>Sapindaceae</taxon>
        <taxon>Hippocastanoideae</taxon>
        <taxon>Acereae</taxon>
        <taxon>Acer</taxon>
    </lineage>
</organism>
<dbReference type="EMBL" id="JAJSOW010000106">
    <property type="protein sequence ID" value="KAI9161667.1"/>
    <property type="molecule type" value="Genomic_DNA"/>
</dbReference>
<sequence length="162" mass="18111">MGQALKKFGSVSEVKAKEIDALIQKCYEKHCGSGRTPNELNLTHFYRAISETVEEINKKFGHTQIRLPDIDTLERAYDKHHGEEKSEALTREEFQEILEDVIKESAGLTGLGAKEIVLYIFGIPAAALFIKQRVAPKALPNDVFIPLVTSATVYLLAKLNKI</sequence>
<evidence type="ECO:0000313" key="1">
    <source>
        <dbReference type="EMBL" id="KAI9161667.1"/>
    </source>
</evidence>
<evidence type="ECO:0000313" key="2">
    <source>
        <dbReference type="Proteomes" id="UP001064489"/>
    </source>
</evidence>
<name>A0AAD5NK60_ACENE</name>
<gene>
    <name evidence="1" type="ORF">LWI28_019513</name>
</gene>
<comment type="caution">
    <text evidence="1">The sequence shown here is derived from an EMBL/GenBank/DDBJ whole genome shotgun (WGS) entry which is preliminary data.</text>
</comment>
<reference evidence="1" key="1">
    <citation type="journal article" date="2022" name="Plant J.">
        <title>Strategies of tolerance reflected in two North American maple genomes.</title>
        <authorList>
            <person name="McEvoy S.L."/>
            <person name="Sezen U.U."/>
            <person name="Trouern-Trend A."/>
            <person name="McMahon S.M."/>
            <person name="Schaberg P.G."/>
            <person name="Yang J."/>
            <person name="Wegrzyn J.L."/>
            <person name="Swenson N.G."/>
        </authorList>
    </citation>
    <scope>NUCLEOTIDE SEQUENCE</scope>
    <source>
        <strain evidence="1">91603</strain>
    </source>
</reference>
<dbReference type="AlphaFoldDB" id="A0AAD5NK60"/>
<accession>A0AAD5NK60</accession>
<reference evidence="1" key="2">
    <citation type="submission" date="2023-02" db="EMBL/GenBank/DDBJ databases">
        <authorList>
            <person name="Swenson N.G."/>
            <person name="Wegrzyn J.L."/>
            <person name="Mcevoy S.L."/>
        </authorList>
    </citation>
    <scope>NUCLEOTIDE SEQUENCE</scope>
    <source>
        <strain evidence="1">91603</strain>
        <tissue evidence="1">Leaf</tissue>
    </source>
</reference>
<dbReference type="Pfam" id="PF25284">
    <property type="entry name" value="DUF7874"/>
    <property type="match status" value="1"/>
</dbReference>
<proteinExistence type="predicted"/>
<dbReference type="PANTHER" id="PTHR37216:SF1">
    <property type="entry name" value="EXPRESSED PROTEIN"/>
    <property type="match status" value="1"/>
</dbReference>
<dbReference type="InterPro" id="IPR057196">
    <property type="entry name" value="DUF7874"/>
</dbReference>